<protein>
    <recommendedName>
        <fullName evidence="4">Tetratricopeptide repeat-like domain-containing protein</fullName>
    </recommendedName>
</protein>
<feature type="transmembrane region" description="Helical" evidence="1">
    <location>
        <begin position="27"/>
        <end position="45"/>
    </location>
</feature>
<dbReference type="AlphaFoldDB" id="A0A017HCX5"/>
<dbReference type="EMBL" id="APGJ01000006">
    <property type="protein sequence ID" value="EYD71624.1"/>
    <property type="molecule type" value="Genomic_DNA"/>
</dbReference>
<evidence type="ECO:0000313" key="2">
    <source>
        <dbReference type="EMBL" id="EYD71624.1"/>
    </source>
</evidence>
<proteinExistence type="predicted"/>
<dbReference type="eggNOG" id="COG4649">
    <property type="taxonomic scope" value="Bacteria"/>
</dbReference>
<evidence type="ECO:0000256" key="1">
    <source>
        <dbReference type="SAM" id="Phobius"/>
    </source>
</evidence>
<name>A0A017HCX5_9RHOB</name>
<evidence type="ECO:0000313" key="3">
    <source>
        <dbReference type="Proteomes" id="UP000025047"/>
    </source>
</evidence>
<keyword evidence="3" id="KW-1185">Reference proteome</keyword>
<sequence length="224" mass="23373">MSNPDSFIDEVSEEVRRDRLYHLLRRYGWIGLALVLLIVGGAAAYEWRQSRITAQAQERGDAILAALSAPEAAARAAALTPIAEAAPGNVVPALALAAEQQAAGEAEAAVATLDALAANGEVPVIYRDLAALKSVLIEAGRTPEDRLMALEALSAPGAPFRMLALEQIALVRLGQGNRDGAIDQLRAILEDAEATPDLRDRAASLMVALGVSPQDAAAPAAPAE</sequence>
<dbReference type="Proteomes" id="UP000025047">
    <property type="component" value="Unassembled WGS sequence"/>
</dbReference>
<evidence type="ECO:0008006" key="4">
    <source>
        <dbReference type="Google" id="ProtNLM"/>
    </source>
</evidence>
<keyword evidence="1" id="KW-0812">Transmembrane</keyword>
<accession>A0A017HCX5</accession>
<reference evidence="2 3" key="1">
    <citation type="submission" date="2013-03" db="EMBL/GenBank/DDBJ databases">
        <authorList>
            <person name="Fiebig A."/>
            <person name="Goeker M."/>
            <person name="Klenk H.-P.P."/>
        </authorList>
    </citation>
    <scope>NUCLEOTIDE SEQUENCE [LARGE SCALE GENOMIC DNA]</scope>
    <source>
        <strain evidence="2 3">DSM 17492</strain>
    </source>
</reference>
<gene>
    <name evidence="2" type="ORF">Lokhon_01691</name>
</gene>
<comment type="caution">
    <text evidence="2">The sequence shown here is derived from an EMBL/GenBank/DDBJ whole genome shotgun (WGS) entry which is preliminary data.</text>
</comment>
<keyword evidence="1" id="KW-0472">Membrane</keyword>
<dbReference type="STRING" id="1122180.Lokhon_01691"/>
<dbReference type="PATRIC" id="fig|1122180.6.peg.1677"/>
<dbReference type="HOGENOM" id="CLU_073302_0_0_5"/>
<dbReference type="RefSeq" id="WP_017928823.1">
    <property type="nucleotide sequence ID" value="NZ_KB822998.1"/>
</dbReference>
<keyword evidence="1" id="KW-1133">Transmembrane helix</keyword>
<organism evidence="2 3">
    <name type="scientific">Limimaricola hongkongensis DSM 17492</name>
    <dbReference type="NCBI Taxonomy" id="1122180"/>
    <lineage>
        <taxon>Bacteria</taxon>
        <taxon>Pseudomonadati</taxon>
        <taxon>Pseudomonadota</taxon>
        <taxon>Alphaproteobacteria</taxon>
        <taxon>Rhodobacterales</taxon>
        <taxon>Paracoccaceae</taxon>
        <taxon>Limimaricola</taxon>
    </lineage>
</organism>
<dbReference type="OrthoDB" id="7173339at2"/>